<dbReference type="Proteomes" id="UP001299970">
    <property type="component" value="Unassembled WGS sequence"/>
</dbReference>
<dbReference type="EMBL" id="JAKXMK010000006">
    <property type="protein sequence ID" value="MCH6165705.1"/>
    <property type="molecule type" value="Genomic_DNA"/>
</dbReference>
<protein>
    <recommendedName>
        <fullName evidence="4">6-phosphogluconolactonase (Cycloisomerase 2 family)</fullName>
    </recommendedName>
</protein>
<evidence type="ECO:0000313" key="3">
    <source>
        <dbReference type="Proteomes" id="UP001299970"/>
    </source>
</evidence>
<proteinExistence type="predicted"/>
<accession>A0ABS9TAY9</accession>
<organism evidence="2 3">
    <name type="scientific">Pseudonocardia alaniniphila</name>
    <dbReference type="NCBI Taxonomy" id="75291"/>
    <lineage>
        <taxon>Bacteria</taxon>
        <taxon>Bacillati</taxon>
        <taxon>Actinomycetota</taxon>
        <taxon>Actinomycetes</taxon>
        <taxon>Pseudonocardiales</taxon>
        <taxon>Pseudonocardiaceae</taxon>
        <taxon>Pseudonocardia</taxon>
    </lineage>
</organism>
<feature type="compositionally biased region" description="Polar residues" evidence="1">
    <location>
        <begin position="1"/>
        <end position="10"/>
    </location>
</feature>
<evidence type="ECO:0000313" key="2">
    <source>
        <dbReference type="EMBL" id="MCH6165705.1"/>
    </source>
</evidence>
<sequence>MSDQQSTTMSERTDRESRSGHIYMQTNEKQNVVIHYSRSADGDIREVERVRTGGSGAGEFSPISGQAAAPSGFESARSVILTSDRKFLFVTNGGDNTVSSLSVDEDGGLALLDVKPTGNAVVGPSGTAKSLAYAPSSRTLFVLHAFGPDHVRLMSVDRDGLLTPRVERYSVNTHDKTDRVSTMLSLSPDETILLVGTVFDQPPTANPDGSAILWLHGADGNPKSLATNAPDPDGIIAFPVGEDGALGTPTFYDAHAGSPFFIAFLHNRPDTFVVGAAVGDGVVMGTVDEAGRLSFGSVVAINTDAGKPTEMCWLSVSPDDRSIFATVFGYSYIVSYHINGNALTVAQDPASAAVPGSGKFRALNGNVTGGPTDSFLTPDGAYLYQIFGNAAKLVGYAVQPDDSLKEVTEVSIPLNSPQGLAGF</sequence>
<keyword evidence="3" id="KW-1185">Reference proteome</keyword>
<dbReference type="InterPro" id="IPR015943">
    <property type="entry name" value="WD40/YVTN_repeat-like_dom_sf"/>
</dbReference>
<dbReference type="RefSeq" id="WP_241035729.1">
    <property type="nucleotide sequence ID" value="NZ_BAAAJF010000024.1"/>
</dbReference>
<comment type="caution">
    <text evidence="2">The sequence shown here is derived from an EMBL/GenBank/DDBJ whole genome shotgun (WGS) entry which is preliminary data.</text>
</comment>
<gene>
    <name evidence="2" type="ORF">MMF94_08430</name>
</gene>
<name>A0ABS9TAY9_9PSEU</name>
<reference evidence="2 3" key="1">
    <citation type="submission" date="2022-03" db="EMBL/GenBank/DDBJ databases">
        <title>Pseudonocardia alaer sp. nov., a novel actinomycete isolated from reed forest soil.</title>
        <authorList>
            <person name="Wang L."/>
        </authorList>
    </citation>
    <scope>NUCLEOTIDE SEQUENCE [LARGE SCALE GENOMIC DNA]</scope>
    <source>
        <strain evidence="2 3">Y-16303</strain>
    </source>
</reference>
<dbReference type="Gene3D" id="2.130.10.10">
    <property type="entry name" value="YVTN repeat-like/Quinoprotein amine dehydrogenase"/>
    <property type="match status" value="1"/>
</dbReference>
<evidence type="ECO:0008006" key="4">
    <source>
        <dbReference type="Google" id="ProtNLM"/>
    </source>
</evidence>
<evidence type="ECO:0000256" key="1">
    <source>
        <dbReference type="SAM" id="MobiDB-lite"/>
    </source>
</evidence>
<feature type="region of interest" description="Disordered" evidence="1">
    <location>
        <begin position="1"/>
        <end position="21"/>
    </location>
</feature>
<dbReference type="SUPFAM" id="SSF82171">
    <property type="entry name" value="DPP6 N-terminal domain-like"/>
    <property type="match status" value="1"/>
</dbReference>